<dbReference type="EMBL" id="QOUX01000046">
    <property type="protein sequence ID" value="RXI98394.1"/>
    <property type="molecule type" value="Genomic_DNA"/>
</dbReference>
<keyword evidence="2" id="KW-0472">Membrane</keyword>
<dbReference type="GO" id="GO:0004222">
    <property type="term" value="F:metalloendopeptidase activity"/>
    <property type="evidence" value="ECO:0007669"/>
    <property type="project" value="TreeGrafter"/>
</dbReference>
<reference evidence="4 5" key="1">
    <citation type="journal article" date="2019" name="Int. J. Syst. Evol. Microbiol.">
        <title>Anaerobacillus alkaliphilus sp. nov., a novel alkaliphilic and moderately halophilic bacterium.</title>
        <authorList>
            <person name="Borsodi A.K."/>
            <person name="Aszalos J.M."/>
            <person name="Bihari P."/>
            <person name="Nagy I."/>
            <person name="Schumann P."/>
            <person name="Sproer C."/>
            <person name="Kovacs A.L."/>
            <person name="Boka K."/>
            <person name="Dobosy P."/>
            <person name="Ovari M."/>
            <person name="Szili-Kovacs T."/>
            <person name="Toth E."/>
        </authorList>
    </citation>
    <scope>NUCLEOTIDE SEQUENCE [LARGE SCALE GENOMIC DNA]</scope>
    <source>
        <strain evidence="4 5">B16-10</strain>
    </source>
</reference>
<dbReference type="RefSeq" id="WP_129079751.1">
    <property type="nucleotide sequence ID" value="NZ_QOUX01000046.1"/>
</dbReference>
<dbReference type="SUPFAM" id="SSF51261">
    <property type="entry name" value="Duplicated hybrid motif"/>
    <property type="match status" value="1"/>
</dbReference>
<dbReference type="Pfam" id="PF01551">
    <property type="entry name" value="Peptidase_M23"/>
    <property type="match status" value="1"/>
</dbReference>
<dbReference type="AlphaFoldDB" id="A0A4V1LG36"/>
<feature type="domain" description="M23ase beta-sheet core" evidence="3">
    <location>
        <begin position="165"/>
        <end position="254"/>
    </location>
</feature>
<evidence type="ECO:0000256" key="2">
    <source>
        <dbReference type="SAM" id="Phobius"/>
    </source>
</evidence>
<protein>
    <submittedName>
        <fullName evidence="4">M23 family peptidase</fullName>
    </submittedName>
</protein>
<accession>A0A4V1LG36</accession>
<dbReference type="PANTHER" id="PTHR21666">
    <property type="entry name" value="PEPTIDASE-RELATED"/>
    <property type="match status" value="1"/>
</dbReference>
<sequence>MADRVDEIRRKIQARRRKIASDIGRKERSQPQYYPSHTEFRDEPDFYFPSDQKGQGQQEDKFFRKDILMLQVLASVCLFLVIGIMFKTQIPQLEGARQFVINSFEEEFQFAAVANWYEDQFGKPLALLPTTRDVALENYESEPIQMAYAVPATGRVTKSFDQDGKGVIVETVSNSNVEAARSGMVRFVAEEENLGKTVIIAHYDGGESWYAMLDHVEVKLYDHIDAGDKIGTVSLQNNKGFYYFALKEGETFINPLDVMSFD</sequence>
<name>A0A4V1LG36_9BACI</name>
<evidence type="ECO:0000256" key="1">
    <source>
        <dbReference type="SAM" id="MobiDB-lite"/>
    </source>
</evidence>
<organism evidence="4 5">
    <name type="scientific">Anaerobacillus alkaliphilus</name>
    <dbReference type="NCBI Taxonomy" id="1548597"/>
    <lineage>
        <taxon>Bacteria</taxon>
        <taxon>Bacillati</taxon>
        <taxon>Bacillota</taxon>
        <taxon>Bacilli</taxon>
        <taxon>Bacillales</taxon>
        <taxon>Bacillaceae</taxon>
        <taxon>Anaerobacillus</taxon>
    </lineage>
</organism>
<evidence type="ECO:0000313" key="5">
    <source>
        <dbReference type="Proteomes" id="UP000290649"/>
    </source>
</evidence>
<evidence type="ECO:0000259" key="3">
    <source>
        <dbReference type="Pfam" id="PF01551"/>
    </source>
</evidence>
<keyword evidence="2" id="KW-0812">Transmembrane</keyword>
<dbReference type="Proteomes" id="UP000290649">
    <property type="component" value="Unassembled WGS sequence"/>
</dbReference>
<dbReference type="OrthoDB" id="2986589at2"/>
<proteinExistence type="predicted"/>
<feature type="compositionally biased region" description="Basic and acidic residues" evidence="1">
    <location>
        <begin position="19"/>
        <end position="29"/>
    </location>
</feature>
<dbReference type="PANTHER" id="PTHR21666:SF274">
    <property type="entry name" value="STAGE IV SPORULATION PROTEIN FA"/>
    <property type="match status" value="1"/>
</dbReference>
<keyword evidence="2" id="KW-1133">Transmembrane helix</keyword>
<evidence type="ECO:0000313" key="4">
    <source>
        <dbReference type="EMBL" id="RXI98394.1"/>
    </source>
</evidence>
<gene>
    <name evidence="4" type="ORF">DS745_18895</name>
</gene>
<dbReference type="InterPro" id="IPR011055">
    <property type="entry name" value="Dup_hybrid_motif"/>
</dbReference>
<dbReference type="InterPro" id="IPR050570">
    <property type="entry name" value="Cell_wall_metabolism_enzyme"/>
</dbReference>
<dbReference type="CDD" id="cd12797">
    <property type="entry name" value="M23_peptidase"/>
    <property type="match status" value="1"/>
</dbReference>
<comment type="caution">
    <text evidence="4">The sequence shown here is derived from an EMBL/GenBank/DDBJ whole genome shotgun (WGS) entry which is preliminary data.</text>
</comment>
<keyword evidence="5" id="KW-1185">Reference proteome</keyword>
<feature type="transmembrane region" description="Helical" evidence="2">
    <location>
        <begin position="67"/>
        <end position="86"/>
    </location>
</feature>
<dbReference type="Gene3D" id="2.70.70.10">
    <property type="entry name" value="Glucose Permease (Domain IIA)"/>
    <property type="match status" value="1"/>
</dbReference>
<dbReference type="InterPro" id="IPR016047">
    <property type="entry name" value="M23ase_b-sheet_dom"/>
</dbReference>
<feature type="region of interest" description="Disordered" evidence="1">
    <location>
        <begin position="18"/>
        <end position="54"/>
    </location>
</feature>